<organism evidence="2 3">
    <name type="scientific">Chitinophaga caseinilytica</name>
    <dbReference type="NCBI Taxonomy" id="2267521"/>
    <lineage>
        <taxon>Bacteria</taxon>
        <taxon>Pseudomonadati</taxon>
        <taxon>Bacteroidota</taxon>
        <taxon>Chitinophagia</taxon>
        <taxon>Chitinophagales</taxon>
        <taxon>Chitinophagaceae</taxon>
        <taxon>Chitinophaga</taxon>
    </lineage>
</organism>
<dbReference type="RefSeq" id="WP_341840646.1">
    <property type="nucleotide sequence ID" value="NZ_CP149792.1"/>
</dbReference>
<reference evidence="2 3" key="1">
    <citation type="submission" date="2024-03" db="EMBL/GenBank/DDBJ databases">
        <title>Chitinophaga caseinilytica sp. nov., a casein hydrolysing bacterium isolated from forest soil.</title>
        <authorList>
            <person name="Lee D.S."/>
            <person name="Han D.M."/>
            <person name="Baek J.H."/>
            <person name="Choi D.G."/>
            <person name="Jeon J.H."/>
            <person name="Jeon C.O."/>
        </authorList>
    </citation>
    <scope>NUCLEOTIDE SEQUENCE [LARGE SCALE GENOMIC DNA]</scope>
    <source>
        <strain evidence="2 3">KACC 19118</strain>
    </source>
</reference>
<protein>
    <recommendedName>
        <fullName evidence="4">VWA containing CoxE family protein</fullName>
    </recommendedName>
</protein>
<feature type="compositionally biased region" description="Basic and acidic residues" evidence="1">
    <location>
        <begin position="114"/>
        <end position="128"/>
    </location>
</feature>
<accession>A0ABZ2Z345</accession>
<gene>
    <name evidence="2" type="ORF">WJU22_23695</name>
</gene>
<feature type="compositionally biased region" description="Pro residues" evidence="1">
    <location>
        <begin position="98"/>
        <end position="111"/>
    </location>
</feature>
<proteinExistence type="predicted"/>
<evidence type="ECO:0000313" key="3">
    <source>
        <dbReference type="Proteomes" id="UP001449657"/>
    </source>
</evidence>
<keyword evidence="3" id="KW-1185">Reference proteome</keyword>
<sequence>MNEQLFFWHFFKAIELSLSYERWLDKYRLFVAALMQGQIPVEEDLRSFRRFCRILYLQDSRDEKRFDELLDAAIAREGAALYRLLDAALAAANMEIPQAPPPAEPPAPAPEPQNVDKKADTGAEENRKTKNRKTKDDSPEETQAVSKTMYYKTPLAFGEYDQDGGEPFPADPRFLHTDEYFSLTRRNMVKGWQFLRFKERGFDSTEVDVPATAFKIARDGLFLAPVFRQGTRNREDTLIILADVQGSMMPFHELTNRLIATAQHDGGHGRAPVYYFQNFPAGYVYRKANLAGPVKLGEALRKSNRNVTLAVVISDAGAARGNTDKGRVRLRKQQTDLFLQSLREHCARVLWLNPVPRHRWPGTASDNIKHLNMVSVFEQDVYNFQDTLRAIFKQKV</sequence>
<evidence type="ECO:0000256" key="1">
    <source>
        <dbReference type="SAM" id="MobiDB-lite"/>
    </source>
</evidence>
<dbReference type="Proteomes" id="UP001449657">
    <property type="component" value="Chromosome"/>
</dbReference>
<evidence type="ECO:0000313" key="2">
    <source>
        <dbReference type="EMBL" id="WZN45905.1"/>
    </source>
</evidence>
<name>A0ABZ2Z345_9BACT</name>
<evidence type="ECO:0008006" key="4">
    <source>
        <dbReference type="Google" id="ProtNLM"/>
    </source>
</evidence>
<feature type="region of interest" description="Disordered" evidence="1">
    <location>
        <begin position="97"/>
        <end position="145"/>
    </location>
</feature>
<dbReference type="EMBL" id="CP150096">
    <property type="protein sequence ID" value="WZN45905.1"/>
    <property type="molecule type" value="Genomic_DNA"/>
</dbReference>